<accession>A0A158DJL0</accession>
<sequence>MDFLETLASRNVEFAKTGFNADLKMLPSRRTMIIGCVDPRVDPMDVLKLEPGETAVIRNVGGRVNPALLETMAILGTVSRAAGEAVGAGWNLVVLQHTDCGINGCYRHAPKLLSKYMGVSDDKLDDLAITDPYKAVAIDVAALNANPNLPGGFAVTGLVYDVKTGLLETVVPPTVLRHELTQGRST</sequence>
<dbReference type="STRING" id="1777141.AWB80_07017"/>
<comment type="similarity">
    <text evidence="1">Belongs to the beta-class carbonic anhydrase family.</text>
</comment>
<dbReference type="InterPro" id="IPR001765">
    <property type="entry name" value="Carbonic_anhydrase"/>
</dbReference>
<dbReference type="PANTHER" id="PTHR43175:SF3">
    <property type="entry name" value="CARBON DISULFIDE HYDROLASE"/>
    <property type="match status" value="1"/>
</dbReference>
<dbReference type="GO" id="GO:0008270">
    <property type="term" value="F:zinc ion binding"/>
    <property type="evidence" value="ECO:0007669"/>
    <property type="project" value="InterPro"/>
</dbReference>
<feature type="binding site" evidence="4">
    <location>
        <position position="100"/>
    </location>
    <ligand>
        <name>Zn(2+)</name>
        <dbReference type="ChEBI" id="CHEBI:29105"/>
    </ligand>
</feature>
<dbReference type="PANTHER" id="PTHR43175">
    <property type="entry name" value="CARBONIC ANHYDRASE"/>
    <property type="match status" value="1"/>
</dbReference>
<proteinExistence type="inferred from homology"/>
<dbReference type="GO" id="GO:0004089">
    <property type="term" value="F:carbonate dehydratase activity"/>
    <property type="evidence" value="ECO:0007669"/>
    <property type="project" value="InterPro"/>
</dbReference>
<evidence type="ECO:0000256" key="2">
    <source>
        <dbReference type="ARBA" id="ARBA00022723"/>
    </source>
</evidence>
<dbReference type="AlphaFoldDB" id="A0A158DJL0"/>
<feature type="binding site" evidence="4">
    <location>
        <position position="38"/>
    </location>
    <ligand>
        <name>Zn(2+)</name>
        <dbReference type="ChEBI" id="CHEBI:29105"/>
    </ligand>
</feature>
<comment type="cofactor">
    <cofactor evidence="4">
        <name>Zn(2+)</name>
        <dbReference type="ChEBI" id="CHEBI:29105"/>
    </cofactor>
    <text evidence="4">Binds 1 zinc ion per subunit.</text>
</comment>
<dbReference type="InterPro" id="IPR036874">
    <property type="entry name" value="Carbonic_anhydrase_sf"/>
</dbReference>
<evidence type="ECO:0000256" key="4">
    <source>
        <dbReference type="PIRSR" id="PIRSR601765-1"/>
    </source>
</evidence>
<evidence type="ECO:0000256" key="3">
    <source>
        <dbReference type="ARBA" id="ARBA00022833"/>
    </source>
</evidence>
<organism evidence="5 6">
    <name type="scientific">Caballeronia pedi</name>
    <dbReference type="NCBI Taxonomy" id="1777141"/>
    <lineage>
        <taxon>Bacteria</taxon>
        <taxon>Pseudomonadati</taxon>
        <taxon>Pseudomonadota</taxon>
        <taxon>Betaproteobacteria</taxon>
        <taxon>Burkholderiales</taxon>
        <taxon>Burkholderiaceae</taxon>
        <taxon>Caballeronia</taxon>
    </lineage>
</organism>
<dbReference type="OrthoDB" id="9797527at2"/>
<dbReference type="EMBL" id="FCOE02000041">
    <property type="protein sequence ID" value="SAK94788.1"/>
    <property type="molecule type" value="Genomic_DNA"/>
</dbReference>
<dbReference type="Pfam" id="PF00484">
    <property type="entry name" value="Pro_CA"/>
    <property type="match status" value="1"/>
</dbReference>
<keyword evidence="6" id="KW-1185">Reference proteome</keyword>
<gene>
    <name evidence="5" type="ORF">AWB80_07017</name>
</gene>
<dbReference type="RefSeq" id="WP_061179270.1">
    <property type="nucleotide sequence ID" value="NZ_FCOE02000041.1"/>
</dbReference>
<feature type="binding site" evidence="4">
    <location>
        <position position="36"/>
    </location>
    <ligand>
        <name>Zn(2+)</name>
        <dbReference type="ChEBI" id="CHEBI:29105"/>
    </ligand>
</feature>
<dbReference type="SUPFAM" id="SSF53056">
    <property type="entry name" value="beta-carbonic anhydrase, cab"/>
    <property type="match status" value="1"/>
</dbReference>
<evidence type="ECO:0000313" key="5">
    <source>
        <dbReference type="EMBL" id="SAK94788.1"/>
    </source>
</evidence>
<dbReference type="SMART" id="SM00947">
    <property type="entry name" value="Pro_CA"/>
    <property type="match status" value="1"/>
</dbReference>
<comment type="caution">
    <text evidence="5">The sequence shown here is derived from an EMBL/GenBank/DDBJ whole genome shotgun (WGS) entry which is preliminary data.</text>
</comment>
<reference evidence="5" key="1">
    <citation type="submission" date="2016-01" db="EMBL/GenBank/DDBJ databases">
        <authorList>
            <person name="Peeters C."/>
        </authorList>
    </citation>
    <scope>NUCLEOTIDE SEQUENCE [LARGE SCALE GENOMIC DNA]</scope>
    <source>
        <strain evidence="5">LMG 29323</strain>
    </source>
</reference>
<name>A0A158DJL0_9BURK</name>
<keyword evidence="3 4" id="KW-0862">Zinc</keyword>
<evidence type="ECO:0000256" key="1">
    <source>
        <dbReference type="ARBA" id="ARBA00006217"/>
    </source>
</evidence>
<evidence type="ECO:0000313" key="6">
    <source>
        <dbReference type="Proteomes" id="UP000054911"/>
    </source>
</evidence>
<keyword evidence="2 4" id="KW-0479">Metal-binding</keyword>
<protein>
    <submittedName>
        <fullName evidence="5">Carbonic anhydrases</fullName>
    </submittedName>
</protein>
<dbReference type="Gene3D" id="3.40.1050.10">
    <property type="entry name" value="Carbonic anhydrase"/>
    <property type="match status" value="1"/>
</dbReference>
<feature type="binding site" evidence="4">
    <location>
        <position position="97"/>
    </location>
    <ligand>
        <name>Zn(2+)</name>
        <dbReference type="ChEBI" id="CHEBI:29105"/>
    </ligand>
</feature>
<dbReference type="Proteomes" id="UP000054911">
    <property type="component" value="Unassembled WGS sequence"/>
</dbReference>